<gene>
    <name evidence="1" type="ORF">GMARGA_LOCUS24229</name>
</gene>
<name>A0ABN7VZN3_GIGMA</name>
<comment type="caution">
    <text evidence="1">The sequence shown here is derived from an EMBL/GenBank/DDBJ whole genome shotgun (WGS) entry which is preliminary data.</text>
</comment>
<evidence type="ECO:0000313" key="1">
    <source>
        <dbReference type="EMBL" id="CAG8806116.1"/>
    </source>
</evidence>
<dbReference type="Proteomes" id="UP000789901">
    <property type="component" value="Unassembled WGS sequence"/>
</dbReference>
<reference evidence="1 2" key="1">
    <citation type="submission" date="2021-06" db="EMBL/GenBank/DDBJ databases">
        <authorList>
            <person name="Kallberg Y."/>
            <person name="Tangrot J."/>
            <person name="Rosling A."/>
        </authorList>
    </citation>
    <scope>NUCLEOTIDE SEQUENCE [LARGE SCALE GENOMIC DNA]</scope>
    <source>
        <strain evidence="1 2">120-4 pot B 10/14</strain>
    </source>
</reference>
<accession>A0ABN7VZN3</accession>
<feature type="non-terminal residue" evidence="1">
    <location>
        <position position="1"/>
    </location>
</feature>
<dbReference type="EMBL" id="CAJVQB010025344">
    <property type="protein sequence ID" value="CAG8806116.1"/>
    <property type="molecule type" value="Genomic_DNA"/>
</dbReference>
<proteinExistence type="predicted"/>
<keyword evidence="2" id="KW-1185">Reference proteome</keyword>
<evidence type="ECO:0000313" key="2">
    <source>
        <dbReference type="Proteomes" id="UP000789901"/>
    </source>
</evidence>
<organism evidence="1 2">
    <name type="scientific">Gigaspora margarita</name>
    <dbReference type="NCBI Taxonomy" id="4874"/>
    <lineage>
        <taxon>Eukaryota</taxon>
        <taxon>Fungi</taxon>
        <taxon>Fungi incertae sedis</taxon>
        <taxon>Mucoromycota</taxon>
        <taxon>Glomeromycotina</taxon>
        <taxon>Glomeromycetes</taxon>
        <taxon>Diversisporales</taxon>
        <taxon>Gigasporaceae</taxon>
        <taxon>Gigaspora</taxon>
    </lineage>
</organism>
<sequence>DDKYQEQWLACSTANIRLRKVRNNEGSIKKQLEKTICEGTERYFSSLKPGTLLTDFLDGLPFGL</sequence>
<protein>
    <submittedName>
        <fullName evidence="1">32115_t:CDS:1</fullName>
    </submittedName>
</protein>